<name>A0ABS4X2L8_9MICO</name>
<evidence type="ECO:0000313" key="2">
    <source>
        <dbReference type="Proteomes" id="UP001519290"/>
    </source>
</evidence>
<gene>
    <name evidence="1" type="ORF">JOF43_002664</name>
</gene>
<dbReference type="SUPFAM" id="SSF102198">
    <property type="entry name" value="Putative cyclase"/>
    <property type="match status" value="1"/>
</dbReference>
<keyword evidence="2" id="KW-1185">Reference proteome</keyword>
<reference evidence="1 2" key="1">
    <citation type="submission" date="2021-03" db="EMBL/GenBank/DDBJ databases">
        <title>Sequencing the genomes of 1000 actinobacteria strains.</title>
        <authorList>
            <person name="Klenk H.-P."/>
        </authorList>
    </citation>
    <scope>NUCLEOTIDE SEQUENCE [LARGE SCALE GENOMIC DNA]</scope>
    <source>
        <strain evidence="1 2">DSM 14566</strain>
    </source>
</reference>
<proteinExistence type="predicted"/>
<evidence type="ECO:0000313" key="1">
    <source>
        <dbReference type="EMBL" id="MBP2382707.1"/>
    </source>
</evidence>
<dbReference type="EMBL" id="JAGIOD010000001">
    <property type="protein sequence ID" value="MBP2382707.1"/>
    <property type="molecule type" value="Genomic_DNA"/>
</dbReference>
<organism evidence="1 2">
    <name type="scientific">Brachybacterium sacelli</name>
    <dbReference type="NCBI Taxonomy" id="173364"/>
    <lineage>
        <taxon>Bacteria</taxon>
        <taxon>Bacillati</taxon>
        <taxon>Actinomycetota</taxon>
        <taxon>Actinomycetes</taxon>
        <taxon>Micrococcales</taxon>
        <taxon>Dermabacteraceae</taxon>
        <taxon>Brachybacterium</taxon>
    </lineage>
</organism>
<dbReference type="Pfam" id="PF04199">
    <property type="entry name" value="Cyclase"/>
    <property type="match status" value="1"/>
</dbReference>
<protein>
    <submittedName>
        <fullName evidence="1">Kynurenine formamidase</fullName>
    </submittedName>
</protein>
<dbReference type="Gene3D" id="3.50.30.50">
    <property type="entry name" value="Putative cyclase"/>
    <property type="match status" value="1"/>
</dbReference>
<dbReference type="InterPro" id="IPR007325">
    <property type="entry name" value="KFase/CYL"/>
</dbReference>
<dbReference type="InterPro" id="IPR037175">
    <property type="entry name" value="KFase_sf"/>
</dbReference>
<dbReference type="RefSeq" id="WP_209902721.1">
    <property type="nucleotide sequence ID" value="NZ_BAAAJW010000007.1"/>
</dbReference>
<dbReference type="PANTHER" id="PTHR31118">
    <property type="entry name" value="CYCLASE-LIKE PROTEIN 2"/>
    <property type="match status" value="1"/>
</dbReference>
<dbReference type="PANTHER" id="PTHR31118:SF32">
    <property type="entry name" value="KYNURENINE FORMAMIDASE"/>
    <property type="match status" value="1"/>
</dbReference>
<accession>A0ABS4X2L8</accession>
<dbReference type="Proteomes" id="UP001519290">
    <property type="component" value="Unassembled WGS sequence"/>
</dbReference>
<comment type="caution">
    <text evidence="1">The sequence shown here is derived from an EMBL/GenBank/DDBJ whole genome shotgun (WGS) entry which is preliminary data.</text>
</comment>
<sequence>MTLADLTHPIFPGMTMHPGLPGPRTADHLGFDDSRGHYAPGTEFRIARVEMITSTGTYLDAPQHRYRDGEDVGNLPLERVVDIPCLVVEAPGPAIGAEDLPAAVDGCAVLVRTGWDRHWGTEEYTAGENPHLTAEAADHLADAGALLVGIDSVNIDGTTVPERPVHTRLLAAGVLIVENLTNLAAVPPSGARFSAVPLPVAGMPSFPVRAFARRP</sequence>